<feature type="compositionally biased region" description="Polar residues" evidence="2">
    <location>
        <begin position="341"/>
        <end position="352"/>
    </location>
</feature>
<dbReference type="PROSITE" id="PS50055">
    <property type="entry name" value="TYR_PHOSPHATASE_PTP"/>
    <property type="match status" value="2"/>
</dbReference>
<dbReference type="InterPro" id="IPR000242">
    <property type="entry name" value="PTP_cat"/>
</dbReference>
<dbReference type="GO" id="GO:0004725">
    <property type="term" value="F:protein tyrosine phosphatase activity"/>
    <property type="evidence" value="ECO:0007669"/>
    <property type="project" value="InterPro"/>
</dbReference>
<feature type="region of interest" description="Disordered" evidence="2">
    <location>
        <begin position="547"/>
        <end position="617"/>
    </location>
</feature>
<evidence type="ECO:0000259" key="3">
    <source>
        <dbReference type="PROSITE" id="PS50055"/>
    </source>
</evidence>
<evidence type="ECO:0000256" key="2">
    <source>
        <dbReference type="SAM" id="MobiDB-lite"/>
    </source>
</evidence>
<comment type="similarity">
    <text evidence="1">Belongs to the protein-tyrosine phosphatase family. Non-receptor class subfamily.</text>
</comment>
<dbReference type="SMART" id="SM00194">
    <property type="entry name" value="PTPc"/>
    <property type="match status" value="2"/>
</dbReference>
<comment type="caution">
    <text evidence="5">The sequence shown here is derived from an EMBL/GenBank/DDBJ whole genome shotgun (WGS) entry which is preliminary data.</text>
</comment>
<organism evidence="5 6">
    <name type="scientific">Rhizoclosmatium globosum</name>
    <dbReference type="NCBI Taxonomy" id="329046"/>
    <lineage>
        <taxon>Eukaryota</taxon>
        <taxon>Fungi</taxon>
        <taxon>Fungi incertae sedis</taxon>
        <taxon>Chytridiomycota</taxon>
        <taxon>Chytridiomycota incertae sedis</taxon>
        <taxon>Chytridiomycetes</taxon>
        <taxon>Chytridiales</taxon>
        <taxon>Chytriomycetaceae</taxon>
        <taxon>Rhizoclosmatium</taxon>
    </lineage>
</organism>
<dbReference type="PANTHER" id="PTHR19134:SF449">
    <property type="entry name" value="TYROSINE-PROTEIN PHOSPHATASE 1"/>
    <property type="match status" value="1"/>
</dbReference>
<feature type="compositionally biased region" description="Polar residues" evidence="2">
    <location>
        <begin position="607"/>
        <end position="617"/>
    </location>
</feature>
<feature type="compositionally biased region" description="Low complexity" evidence="2">
    <location>
        <begin position="557"/>
        <end position="571"/>
    </location>
</feature>
<protein>
    <recommendedName>
        <fullName evidence="7">Phosphatases II</fullName>
    </recommendedName>
</protein>
<dbReference type="PROSITE" id="PS50056">
    <property type="entry name" value="TYR_PHOSPHATASE_2"/>
    <property type="match status" value="2"/>
</dbReference>
<evidence type="ECO:0000313" key="6">
    <source>
        <dbReference type="Proteomes" id="UP000193642"/>
    </source>
</evidence>
<dbReference type="EMBL" id="MCGO01000004">
    <property type="protein sequence ID" value="ORY52004.1"/>
    <property type="molecule type" value="Genomic_DNA"/>
</dbReference>
<dbReference type="Proteomes" id="UP000193642">
    <property type="component" value="Unassembled WGS sequence"/>
</dbReference>
<feature type="domain" description="Tyrosine-protein phosphatase" evidence="3">
    <location>
        <begin position="830"/>
        <end position="1221"/>
    </location>
</feature>
<name>A0A1Y2CYU4_9FUNG</name>
<feature type="compositionally biased region" description="Low complexity" evidence="2">
    <location>
        <begin position="411"/>
        <end position="430"/>
    </location>
</feature>
<feature type="region of interest" description="Disordered" evidence="2">
    <location>
        <begin position="1135"/>
        <end position="1157"/>
    </location>
</feature>
<dbReference type="Gene3D" id="3.90.190.10">
    <property type="entry name" value="Protein tyrosine phosphatase superfamily"/>
    <property type="match status" value="2"/>
</dbReference>
<feature type="compositionally biased region" description="Low complexity" evidence="2">
    <location>
        <begin position="1135"/>
        <end position="1155"/>
    </location>
</feature>
<feature type="compositionally biased region" description="Polar residues" evidence="2">
    <location>
        <begin position="658"/>
        <end position="675"/>
    </location>
</feature>
<feature type="compositionally biased region" description="Polar residues" evidence="2">
    <location>
        <begin position="446"/>
        <end position="458"/>
    </location>
</feature>
<dbReference type="PANTHER" id="PTHR19134">
    <property type="entry name" value="RECEPTOR-TYPE TYROSINE-PROTEIN PHOSPHATASE"/>
    <property type="match status" value="1"/>
</dbReference>
<evidence type="ECO:0000256" key="1">
    <source>
        <dbReference type="ARBA" id="ARBA00009649"/>
    </source>
</evidence>
<evidence type="ECO:0000313" key="5">
    <source>
        <dbReference type="EMBL" id="ORY52004.1"/>
    </source>
</evidence>
<feature type="domain" description="Tyrosine specific protein phosphatases" evidence="4">
    <location>
        <begin position="1067"/>
        <end position="1107"/>
    </location>
</feature>
<feature type="region of interest" description="Disordered" evidence="2">
    <location>
        <begin position="717"/>
        <end position="739"/>
    </location>
</feature>
<dbReference type="PRINTS" id="PR00700">
    <property type="entry name" value="PRTYPHPHTASE"/>
</dbReference>
<evidence type="ECO:0000259" key="4">
    <source>
        <dbReference type="PROSITE" id="PS50056"/>
    </source>
</evidence>
<dbReference type="SUPFAM" id="SSF52799">
    <property type="entry name" value="(Phosphotyrosine protein) phosphatases II"/>
    <property type="match status" value="2"/>
</dbReference>
<gene>
    <name evidence="5" type="ORF">BCR33DRAFT_845986</name>
</gene>
<sequence length="1307" mass="141589">MTRPSRSWTLPETIKTQLQGPHPTWLAAVEATRVASMYQALETVQAARLRTPTKAPEFVETPNSILGGPPVSWNAAVSPAAASRNRYSNVVPFDANRVTLNAENDYINASKIEVFRRHYIAAQGPLPQTTPDFWQMVWEQNSKVVVMLTNCEEKGVTKCHRYWPATVGTTLDTTLDGGLVKVTLENESEEGPIVIRTFKIDNTSETESRTVYQVHFTQWPDHQGADVQSILDTINKANSLNSLAQGPMVVHCSAGVGRTGTFCTIDAVLDYITNSTEKYGGDTKFEGQVVTAENNFELDPIYQCVMRLRSQRYLMVQTHDQYRICYEAVDRKEQMGGRLSKATNSQRTTSQRTNEDDPRSIGSNNSSRIHSSRIRGESTVTVVPRESTEDLPTPRAVLLPVAAPSGPPSAPALQQQQQSLQRSQLLLSDDPLPRPDPLIADPTPDPSSSKDAQTPSDLTDTDFLFASMRTRSLRLAQSESESIRQMVKRHRRRSSILTQNLSIFSPTSSIASTSEIPAIPNINAINVTPATDPANSASSASPLRELLMTRGGNPSNSSTLSTTTTSTVSTSSRRHQKHPSLEILLQSFTPTTTPTSPHAPPLLMQTGGATSSPQNMQPQAQFAFPQSSLLSRRLGNRTQSHQQQPLLQLQPPLAQQARVHSSPSPATMHSSQQQAKHLPAPLSLIPPKRLDLSGIIAPGARLQIQQPIDSPMGSAGSTFSGPNGMGGGGSKPGASLSHTISDMLDPRTLPPWLDSLVREGAGVPSRLDKAFKIIEEVDALRRGHSAAGSMYRRGGSNSATVEEEGVTASGWRVGRKVTMKEAFGRGAFGRNRYADIFPFDQWRISLVFPSPVVSKAIKSPPAAGAAAAVPVQLSDYINASLLDTRIVWGVREGDPAYEGRFDETRGNEGVLPGVGVFGKRYIAAQGPMADTIGDFWKMCWDWNVNVIVMLTKEEEKGRLKCARYWPSEGGATGSAVSSANSFGSGGSAGICTKFQWEHGPDADIEIVFIDQKVLKGGEILVRQFEFIRTIGRKDGEVVGAGETVRVIHQIQFLGWPDHKSSDPDVVLDVIDVANALQREAGPTAGPMVVHCSAGCGRTGTFCTIDTVLYQLENGSPGTITPESVTLSVPDSATTATSISSTVTTTTPERISPTTSNKRTSLSLTVKSASSRKLAALSSDVLKASLAEDMVFQCVMTLRAQRVFMVQTLDQYAFCYEAVVARMATWEKQGRVPKWRAVLNPAPRSPRVPESARSTGGWKLKASDSGNASKPDSIWSPAANRPGVVPPHTPAVSGSGVFDWAAAMRNDK</sequence>
<dbReference type="CDD" id="cd00047">
    <property type="entry name" value="PTPc"/>
    <property type="match status" value="1"/>
</dbReference>
<dbReference type="InterPro" id="IPR029021">
    <property type="entry name" value="Prot-tyrosine_phosphatase-like"/>
</dbReference>
<accession>A0A1Y2CYU4</accession>
<feature type="compositionally biased region" description="Low complexity" evidence="2">
    <location>
        <begin position="360"/>
        <end position="369"/>
    </location>
</feature>
<feature type="domain" description="Tyrosine-protein phosphatase" evidence="3">
    <location>
        <begin position="54"/>
        <end position="332"/>
    </location>
</feature>
<dbReference type="OrthoDB" id="10253954at2759"/>
<dbReference type="InterPro" id="IPR003595">
    <property type="entry name" value="Tyr_Pase_cat"/>
</dbReference>
<dbReference type="SMART" id="SM00404">
    <property type="entry name" value="PTPc_motif"/>
    <property type="match status" value="2"/>
</dbReference>
<dbReference type="Pfam" id="PF00102">
    <property type="entry name" value="Y_phosphatase"/>
    <property type="match status" value="4"/>
</dbReference>
<dbReference type="STRING" id="329046.A0A1Y2CYU4"/>
<proteinExistence type="inferred from homology"/>
<dbReference type="InterPro" id="IPR000387">
    <property type="entry name" value="Tyr_Pase_dom"/>
</dbReference>
<feature type="region of interest" description="Disordered" evidence="2">
    <location>
        <begin position="1239"/>
        <end position="1295"/>
    </location>
</feature>
<evidence type="ECO:0008006" key="7">
    <source>
        <dbReference type="Google" id="ProtNLM"/>
    </source>
</evidence>
<feature type="region of interest" description="Disordered" evidence="2">
    <location>
        <begin position="652"/>
        <end position="677"/>
    </location>
</feature>
<dbReference type="InterPro" id="IPR016130">
    <property type="entry name" value="Tyr_Pase_AS"/>
</dbReference>
<dbReference type="PROSITE" id="PS00383">
    <property type="entry name" value="TYR_PHOSPHATASE_1"/>
    <property type="match status" value="2"/>
</dbReference>
<dbReference type="InterPro" id="IPR050348">
    <property type="entry name" value="Protein-Tyr_Phosphatase"/>
</dbReference>
<reference evidence="5 6" key="1">
    <citation type="submission" date="2016-07" db="EMBL/GenBank/DDBJ databases">
        <title>Pervasive Adenine N6-methylation of Active Genes in Fungi.</title>
        <authorList>
            <consortium name="DOE Joint Genome Institute"/>
            <person name="Mondo S.J."/>
            <person name="Dannebaum R.O."/>
            <person name="Kuo R.C."/>
            <person name="Labutti K."/>
            <person name="Haridas S."/>
            <person name="Kuo A."/>
            <person name="Salamov A."/>
            <person name="Ahrendt S.R."/>
            <person name="Lipzen A."/>
            <person name="Sullivan W."/>
            <person name="Andreopoulos W.B."/>
            <person name="Clum A."/>
            <person name="Lindquist E."/>
            <person name="Daum C."/>
            <person name="Ramamoorthy G.K."/>
            <person name="Gryganskyi A."/>
            <person name="Culley D."/>
            <person name="Magnuson J.K."/>
            <person name="James T.Y."/>
            <person name="O'Malley M.A."/>
            <person name="Stajich J.E."/>
            <person name="Spatafora J.W."/>
            <person name="Visel A."/>
            <person name="Grigoriev I.V."/>
        </authorList>
    </citation>
    <scope>NUCLEOTIDE SEQUENCE [LARGE SCALE GENOMIC DNA]</scope>
    <source>
        <strain evidence="5 6">JEL800</strain>
    </source>
</reference>
<keyword evidence="6" id="KW-1185">Reference proteome</keyword>
<feature type="region of interest" description="Disordered" evidence="2">
    <location>
        <begin position="335"/>
        <end position="458"/>
    </location>
</feature>
<dbReference type="CDD" id="cd18533">
    <property type="entry name" value="PTP_fungal"/>
    <property type="match status" value="1"/>
</dbReference>
<feature type="domain" description="Tyrosine specific protein phosphatases" evidence="4">
    <location>
        <begin position="228"/>
        <end position="323"/>
    </location>
</feature>